<evidence type="ECO:0000313" key="13">
    <source>
        <dbReference type="Proteomes" id="UP000784286"/>
    </source>
</evidence>
<evidence type="ECO:0000313" key="12">
    <source>
        <dbReference type="EMBL" id="MBU3857277.1"/>
    </source>
</evidence>
<dbReference type="AlphaFoldDB" id="A0A948X277"/>
<evidence type="ECO:0000256" key="3">
    <source>
        <dbReference type="ARBA" id="ARBA00022722"/>
    </source>
</evidence>
<feature type="domain" description="ENPP1-3/EXOG-like endonuclease/phosphodiesterase" evidence="10">
    <location>
        <begin position="319"/>
        <end position="521"/>
    </location>
</feature>
<protein>
    <submittedName>
        <fullName evidence="12">DNA/RNA non-specific endonuclease</fullName>
    </submittedName>
</protein>
<dbReference type="InterPro" id="IPR001604">
    <property type="entry name" value="Endo_G_ENPP1-like_dom"/>
</dbReference>
<dbReference type="GO" id="GO:0003676">
    <property type="term" value="F:nucleic acid binding"/>
    <property type="evidence" value="ECO:0007669"/>
    <property type="project" value="InterPro"/>
</dbReference>
<name>A0A948X277_9BACT</name>
<dbReference type="Pfam" id="PF01223">
    <property type="entry name" value="Endonuclease_NS"/>
    <property type="match status" value="1"/>
</dbReference>
<evidence type="ECO:0000256" key="9">
    <source>
        <dbReference type="PIRSR" id="PIRSR640255-2"/>
    </source>
</evidence>
<dbReference type="Gene3D" id="3.40.570.10">
    <property type="entry name" value="Extracellular Endonuclease, subunit A"/>
    <property type="match status" value="1"/>
</dbReference>
<dbReference type="GO" id="GO:0004519">
    <property type="term" value="F:endonuclease activity"/>
    <property type="evidence" value="ECO:0007669"/>
    <property type="project" value="UniProtKB-KW"/>
</dbReference>
<dbReference type="InterPro" id="IPR044929">
    <property type="entry name" value="DNA/RNA_non-sp_Endonuclease_sf"/>
</dbReference>
<evidence type="ECO:0000256" key="2">
    <source>
        <dbReference type="ARBA" id="ARBA00010052"/>
    </source>
</evidence>
<dbReference type="InterPro" id="IPR025049">
    <property type="entry name" value="Mfa-like_1"/>
</dbReference>
<organism evidence="12 13">
    <name type="scientific">Candidatus Phocaeicola excrementipullorum</name>
    <dbReference type="NCBI Taxonomy" id="2838731"/>
    <lineage>
        <taxon>Bacteria</taxon>
        <taxon>Pseudomonadati</taxon>
        <taxon>Bacteroidota</taxon>
        <taxon>Bacteroidia</taxon>
        <taxon>Bacteroidales</taxon>
        <taxon>Bacteroidaceae</taxon>
        <taxon>Phocaeicola</taxon>
    </lineage>
</organism>
<dbReference type="CDD" id="cd13121">
    <property type="entry name" value="BF2867_like_C"/>
    <property type="match status" value="1"/>
</dbReference>
<dbReference type="PANTHER" id="PTHR13966:SF5">
    <property type="entry name" value="ENDONUCLEASE G, MITOCHONDRIAL"/>
    <property type="match status" value="1"/>
</dbReference>
<keyword evidence="5 12" id="KW-0255">Endonuclease</keyword>
<dbReference type="EMBL" id="JAHLFJ010000110">
    <property type="protein sequence ID" value="MBU3857277.1"/>
    <property type="molecule type" value="Genomic_DNA"/>
</dbReference>
<evidence type="ECO:0000256" key="8">
    <source>
        <dbReference type="PIRSR" id="PIRSR640255-1"/>
    </source>
</evidence>
<evidence type="ECO:0000256" key="4">
    <source>
        <dbReference type="ARBA" id="ARBA00022723"/>
    </source>
</evidence>
<dbReference type="PANTHER" id="PTHR13966">
    <property type="entry name" value="ENDONUCLEASE RELATED"/>
    <property type="match status" value="1"/>
</dbReference>
<dbReference type="SMART" id="SM00892">
    <property type="entry name" value="Endonuclease_NS"/>
    <property type="match status" value="1"/>
</dbReference>
<dbReference type="InterPro" id="IPR018524">
    <property type="entry name" value="DNA/RNA_endonuclease_AS"/>
</dbReference>
<dbReference type="GO" id="GO:0016787">
    <property type="term" value="F:hydrolase activity"/>
    <property type="evidence" value="ECO:0007669"/>
    <property type="project" value="UniProtKB-KW"/>
</dbReference>
<feature type="binding site" evidence="9">
    <location>
        <position position="411"/>
    </location>
    <ligand>
        <name>Mg(2+)</name>
        <dbReference type="ChEBI" id="CHEBI:18420"/>
        <note>catalytic</note>
    </ligand>
</feature>
<evidence type="ECO:0000256" key="1">
    <source>
        <dbReference type="ARBA" id="ARBA00001946"/>
    </source>
</evidence>
<dbReference type="Proteomes" id="UP000784286">
    <property type="component" value="Unassembled WGS sequence"/>
</dbReference>
<dbReference type="InterPro" id="IPR040255">
    <property type="entry name" value="Non-specific_endonuclease"/>
</dbReference>
<feature type="domain" description="DNA/RNA non-specific endonuclease/pyrophosphatase/phosphodiesterase" evidence="11">
    <location>
        <begin position="318"/>
        <end position="521"/>
    </location>
</feature>
<evidence type="ECO:0000256" key="6">
    <source>
        <dbReference type="ARBA" id="ARBA00022801"/>
    </source>
</evidence>
<dbReference type="Gene3D" id="2.60.40.2630">
    <property type="match status" value="1"/>
</dbReference>
<keyword evidence="3" id="KW-0540">Nuclease</keyword>
<dbReference type="GO" id="GO:0046872">
    <property type="term" value="F:metal ion binding"/>
    <property type="evidence" value="ECO:0007669"/>
    <property type="project" value="UniProtKB-KW"/>
</dbReference>
<reference evidence="12" key="2">
    <citation type="submission" date="2021-04" db="EMBL/GenBank/DDBJ databases">
        <authorList>
            <person name="Gilroy R."/>
        </authorList>
    </citation>
    <scope>NUCLEOTIDE SEQUENCE</scope>
    <source>
        <strain evidence="12">8470</strain>
    </source>
</reference>
<reference evidence="12" key="1">
    <citation type="journal article" date="2021" name="PeerJ">
        <title>Extensive microbial diversity within the chicken gut microbiome revealed by metagenomics and culture.</title>
        <authorList>
            <person name="Gilroy R."/>
            <person name="Ravi A."/>
            <person name="Getino M."/>
            <person name="Pursley I."/>
            <person name="Horton D.L."/>
            <person name="Alikhan N.F."/>
            <person name="Baker D."/>
            <person name="Gharbi K."/>
            <person name="Hall N."/>
            <person name="Watson M."/>
            <person name="Adriaenssens E.M."/>
            <person name="Foster-Nyarko E."/>
            <person name="Jarju S."/>
            <person name="Secka A."/>
            <person name="Antonio M."/>
            <person name="Oren A."/>
            <person name="Chaudhuri R.R."/>
            <person name="La Ragione R."/>
            <person name="Hildebrand F."/>
            <person name="Pallen M.J."/>
        </authorList>
    </citation>
    <scope>NUCLEOTIDE SEQUENCE</scope>
    <source>
        <strain evidence="12">8470</strain>
    </source>
</reference>
<gene>
    <name evidence="12" type="ORF">H9928_12215</name>
</gene>
<dbReference type="InterPro" id="IPR020821">
    <property type="entry name" value="ENPP1-3/EXOG-like_nuc-like"/>
</dbReference>
<comment type="caution">
    <text evidence="12">The sequence shown here is derived from an EMBL/GenBank/DDBJ whole genome shotgun (WGS) entry which is preliminary data.</text>
</comment>
<keyword evidence="6" id="KW-0378">Hydrolase</keyword>
<feature type="active site" description="Proton acceptor" evidence="8">
    <location>
        <position position="379"/>
    </location>
</feature>
<dbReference type="PROSITE" id="PS01070">
    <property type="entry name" value="NUCLEASE_NON_SPEC"/>
    <property type="match status" value="1"/>
</dbReference>
<sequence length="529" mass="59201">MMKRLTIWGGLTALLILQACENKIPETTITESPVNEVTFTSTIDDASASRAYDSQWEAGDKIGVYMAASGTNEPQGENIPYITEQNDGFFIAENDGEALAFPEDGTEVDFTAYYPYNADVTTSYPEYSIDVTDQSRQSAIDLMIANNLTKRSIENLKTGNVLQFRHVLSKLVINISPAQKGIRLTVLDVPATATVNLETEAITPMQETADIPMHVNEEGTQAEAILIPQGNLSGGLRIKVELDGKSKEEISEITKLEPEIKYTCNFKIKNAGQVTVDPEASHYAKWSETPVVTKAMMENEAIEYISHYANTDSRASQSIRNYSMLYDKELKIAYWVAYPLCDYYLGNSGRTDDWGYDPGISLNFQPNLGKGFNGYDRGHQIPSADRTRTKELNATTFYYTNMTPQVGQGFNQTIWAALEEAVRGWRSGTDTLYVVTGAMPTTATDKNIKYVKDNDGKNVAVPKYYFKALARRNSSQNAYQTIAFKMDNKKYSGNNYAQYALSVNELEEITGFEFFPQIDDQYKSNSKVW</sequence>
<dbReference type="Pfam" id="PF13149">
    <property type="entry name" value="Mfa_like_1"/>
    <property type="match status" value="1"/>
</dbReference>
<dbReference type="Gene3D" id="2.60.40.2620">
    <property type="entry name" value="Fimbrillin-like"/>
    <property type="match status" value="1"/>
</dbReference>
<dbReference type="InterPro" id="IPR042278">
    <property type="entry name" value="Mfa-like_1_N"/>
</dbReference>
<dbReference type="CDD" id="cd13120">
    <property type="entry name" value="BF2867_like_N"/>
    <property type="match status" value="1"/>
</dbReference>
<dbReference type="SMART" id="SM00477">
    <property type="entry name" value="NUC"/>
    <property type="match status" value="1"/>
</dbReference>
<evidence type="ECO:0000256" key="7">
    <source>
        <dbReference type="ARBA" id="ARBA00022842"/>
    </source>
</evidence>
<dbReference type="SUPFAM" id="SSF54060">
    <property type="entry name" value="His-Me finger endonucleases"/>
    <property type="match status" value="1"/>
</dbReference>
<dbReference type="InterPro" id="IPR044925">
    <property type="entry name" value="His-Me_finger_sf"/>
</dbReference>
<keyword evidence="4 9" id="KW-0479">Metal-binding</keyword>
<accession>A0A948X277</accession>
<comment type="cofactor">
    <cofactor evidence="1">
        <name>Mg(2+)</name>
        <dbReference type="ChEBI" id="CHEBI:18420"/>
    </cofactor>
</comment>
<dbReference type="PROSITE" id="PS51257">
    <property type="entry name" value="PROKAR_LIPOPROTEIN"/>
    <property type="match status" value="1"/>
</dbReference>
<keyword evidence="7" id="KW-0460">Magnesium</keyword>
<comment type="similarity">
    <text evidence="2">Belongs to the DNA/RNA non-specific endonuclease family.</text>
</comment>
<evidence type="ECO:0000259" key="10">
    <source>
        <dbReference type="SMART" id="SM00477"/>
    </source>
</evidence>
<evidence type="ECO:0000259" key="11">
    <source>
        <dbReference type="SMART" id="SM00892"/>
    </source>
</evidence>
<proteinExistence type="inferred from homology"/>
<evidence type="ECO:0000256" key="5">
    <source>
        <dbReference type="ARBA" id="ARBA00022759"/>
    </source>
</evidence>